<evidence type="ECO:0000256" key="3">
    <source>
        <dbReference type="ARBA" id="ARBA00023212"/>
    </source>
</evidence>
<protein>
    <submittedName>
        <fullName evidence="7">I/LWEQ domain protein</fullName>
    </submittedName>
</protein>
<dbReference type="OMA" id="VDMTQHY"/>
<dbReference type="InterPro" id="IPR014352">
    <property type="entry name" value="FERM/acyl-CoA-bd_prot_sf"/>
</dbReference>
<dbReference type="InterPro" id="IPR054082">
    <property type="entry name" value="Talin_IBS2B"/>
</dbReference>
<keyword evidence="4" id="KW-0175">Coiled coil</keyword>
<dbReference type="SMART" id="SM00307">
    <property type="entry name" value="ILWEQ"/>
    <property type="match status" value="1"/>
</dbReference>
<dbReference type="InterPro" id="IPR036723">
    <property type="entry name" value="Alpha-catenin/vinculin-like_sf"/>
</dbReference>
<dbReference type="InterPro" id="IPR015009">
    <property type="entry name" value="Vinculin-bd_dom"/>
</dbReference>
<dbReference type="InterPro" id="IPR002558">
    <property type="entry name" value="ILWEQ_dom"/>
</dbReference>
<dbReference type="CDD" id="cd17090">
    <property type="entry name" value="FERM_F1_TLN"/>
    <property type="match status" value="1"/>
</dbReference>
<dbReference type="CDD" id="cd10569">
    <property type="entry name" value="FERM_C_Talin"/>
    <property type="match status" value="1"/>
</dbReference>
<dbReference type="GO" id="GO:0030036">
    <property type="term" value="P:actin cytoskeleton organization"/>
    <property type="evidence" value="ECO:0007669"/>
    <property type="project" value="TreeGrafter"/>
</dbReference>
<dbReference type="EMBL" id="KI658623">
    <property type="protein sequence ID" value="ETN81894.1"/>
    <property type="molecule type" value="Genomic_DNA"/>
</dbReference>
<feature type="domain" description="FERM" evidence="5">
    <location>
        <begin position="61"/>
        <end position="410"/>
    </location>
</feature>
<evidence type="ECO:0000256" key="1">
    <source>
        <dbReference type="ARBA" id="ARBA00004245"/>
    </source>
</evidence>
<dbReference type="Gene3D" id="1.20.80.10">
    <property type="match status" value="1"/>
</dbReference>
<dbReference type="SMART" id="SM01244">
    <property type="entry name" value="IRS"/>
    <property type="match status" value="1"/>
</dbReference>
<dbReference type="Gene3D" id="1.20.1410.10">
    <property type="entry name" value="I/LWEQ domain"/>
    <property type="match status" value="1"/>
</dbReference>
<dbReference type="InterPro" id="IPR015224">
    <property type="entry name" value="Talin_cent"/>
</dbReference>
<keyword evidence="2" id="KW-0963">Cytoplasm</keyword>
<dbReference type="Gene3D" id="1.20.120.230">
    <property type="entry name" value="Alpha-catenin/vinculin-like"/>
    <property type="match status" value="3"/>
</dbReference>
<organism evidence="7 8">
    <name type="scientific">Necator americanus</name>
    <name type="common">Human hookworm</name>
    <dbReference type="NCBI Taxonomy" id="51031"/>
    <lineage>
        <taxon>Eukaryota</taxon>
        <taxon>Metazoa</taxon>
        <taxon>Ecdysozoa</taxon>
        <taxon>Nematoda</taxon>
        <taxon>Chromadorea</taxon>
        <taxon>Rhabditida</taxon>
        <taxon>Rhabditina</taxon>
        <taxon>Rhabditomorpha</taxon>
        <taxon>Strongyloidea</taxon>
        <taxon>Ancylostomatidae</taxon>
        <taxon>Bunostominae</taxon>
        <taxon>Necator</taxon>
    </lineage>
</organism>
<dbReference type="InterPro" id="IPR049108">
    <property type="entry name" value="Talin_R4"/>
</dbReference>
<gene>
    <name evidence="7" type="ORF">NECAME_00245</name>
</gene>
<keyword evidence="3" id="KW-0206">Cytoskeleton</keyword>
<dbReference type="GO" id="GO:0005178">
    <property type="term" value="F:integrin binding"/>
    <property type="evidence" value="ECO:0007669"/>
    <property type="project" value="TreeGrafter"/>
</dbReference>
<evidence type="ECO:0000256" key="4">
    <source>
        <dbReference type="SAM" id="Coils"/>
    </source>
</evidence>
<dbReference type="SUPFAM" id="SSF50729">
    <property type="entry name" value="PH domain-like"/>
    <property type="match status" value="1"/>
</dbReference>
<dbReference type="STRING" id="51031.W2TJU1"/>
<dbReference type="PROSITE" id="PS50057">
    <property type="entry name" value="FERM_3"/>
    <property type="match status" value="1"/>
</dbReference>
<dbReference type="Pfam" id="PF09141">
    <property type="entry name" value="Talin_middle"/>
    <property type="match status" value="1"/>
</dbReference>
<feature type="domain" description="I/LWEQ" evidence="6">
    <location>
        <begin position="1989"/>
        <end position="2226"/>
    </location>
</feature>
<dbReference type="GO" id="GO:0005737">
    <property type="term" value="C:cytoplasm"/>
    <property type="evidence" value="ECO:0007669"/>
    <property type="project" value="TreeGrafter"/>
</dbReference>
<dbReference type="GO" id="GO:0005856">
    <property type="term" value="C:cytoskeleton"/>
    <property type="evidence" value="ECO:0007669"/>
    <property type="project" value="UniProtKB-SubCell"/>
</dbReference>
<evidence type="ECO:0000256" key="2">
    <source>
        <dbReference type="ARBA" id="ARBA00022490"/>
    </source>
</evidence>
<dbReference type="Pfam" id="PF08913">
    <property type="entry name" value="VBS"/>
    <property type="match status" value="1"/>
</dbReference>
<dbReference type="PANTHER" id="PTHR19981:SF1">
    <property type="entry name" value="RHEA, ISOFORM B"/>
    <property type="match status" value="1"/>
</dbReference>
<dbReference type="Pfam" id="PF16511">
    <property type="entry name" value="FERM_f0"/>
    <property type="match status" value="1"/>
</dbReference>
<dbReference type="GO" id="GO:0051015">
    <property type="term" value="F:actin filament binding"/>
    <property type="evidence" value="ECO:0007669"/>
    <property type="project" value="InterPro"/>
</dbReference>
<dbReference type="Gene3D" id="3.10.20.90">
    <property type="entry name" value="Phosphatidylinositol 3-kinase Catalytic Subunit, Chain A, domain 1"/>
    <property type="match status" value="2"/>
</dbReference>
<name>W2TJU1_NECAM</name>
<dbReference type="Pfam" id="PF01608">
    <property type="entry name" value="I_LWEQ"/>
    <property type="match status" value="1"/>
</dbReference>
<dbReference type="PROSITE" id="PS50945">
    <property type="entry name" value="I_LWEQ"/>
    <property type="match status" value="1"/>
</dbReference>
<dbReference type="GO" id="GO:0001726">
    <property type="term" value="C:ruffle"/>
    <property type="evidence" value="ECO:0007669"/>
    <property type="project" value="InterPro"/>
</dbReference>
<dbReference type="SUPFAM" id="SSF47220">
    <property type="entry name" value="alpha-catenin/vinculin-like"/>
    <property type="match status" value="1"/>
</dbReference>
<accession>W2TJU1</accession>
<evidence type="ECO:0000259" key="6">
    <source>
        <dbReference type="PROSITE" id="PS50945"/>
    </source>
</evidence>
<dbReference type="InterPro" id="IPR035964">
    <property type="entry name" value="I/LWEQ_dom_sf"/>
</dbReference>
<proteinExistence type="predicted"/>
<dbReference type="FunFam" id="1.20.80.10:FF:000007">
    <property type="entry name" value="Talin 2"/>
    <property type="match status" value="1"/>
</dbReference>
<dbReference type="GO" id="GO:0005886">
    <property type="term" value="C:plasma membrane"/>
    <property type="evidence" value="ECO:0007669"/>
    <property type="project" value="TreeGrafter"/>
</dbReference>
<dbReference type="InterPro" id="IPR035963">
    <property type="entry name" value="FERM_2"/>
</dbReference>
<dbReference type="InterPro" id="IPR019748">
    <property type="entry name" value="FERM_central"/>
</dbReference>
<dbReference type="PANTHER" id="PTHR19981">
    <property type="entry name" value="TALIN"/>
    <property type="match status" value="1"/>
</dbReference>
<dbReference type="InterPro" id="IPR019749">
    <property type="entry name" value="Band_41_domain"/>
</dbReference>
<dbReference type="InterPro" id="IPR011993">
    <property type="entry name" value="PH-like_dom_sf"/>
</dbReference>
<dbReference type="Gene3D" id="2.30.29.30">
    <property type="entry name" value="Pleckstrin-homology domain (PH domain)/Phosphotyrosine-binding domain (PTB)"/>
    <property type="match status" value="1"/>
</dbReference>
<dbReference type="InterPro" id="IPR036476">
    <property type="entry name" value="Talin_cent_sf"/>
</dbReference>
<keyword evidence="8" id="KW-1185">Reference proteome</keyword>
<dbReference type="Pfam" id="PF21865">
    <property type="entry name" value="TLN1-like_RS"/>
    <property type="match status" value="1"/>
</dbReference>
<dbReference type="CDD" id="cd14473">
    <property type="entry name" value="FERM_B-lobe"/>
    <property type="match status" value="1"/>
</dbReference>
<dbReference type="OrthoDB" id="10262320at2759"/>
<dbReference type="KEGG" id="nai:NECAME_00245"/>
<dbReference type="SUPFAM" id="SSF109880">
    <property type="entry name" value="A middle domain of Talin 1"/>
    <property type="match status" value="1"/>
</dbReference>
<dbReference type="InterPro" id="IPR000299">
    <property type="entry name" value="FERM_domain"/>
</dbReference>
<reference evidence="8" key="1">
    <citation type="journal article" date="2014" name="Nat. Genet.">
        <title>Genome of the human hookworm Necator americanus.</title>
        <authorList>
            <person name="Tang Y.T."/>
            <person name="Gao X."/>
            <person name="Rosa B.A."/>
            <person name="Abubucker S."/>
            <person name="Hallsworth-Pepin K."/>
            <person name="Martin J."/>
            <person name="Tyagi R."/>
            <person name="Heizer E."/>
            <person name="Zhang X."/>
            <person name="Bhonagiri-Palsikar V."/>
            <person name="Minx P."/>
            <person name="Warren W.C."/>
            <person name="Wang Q."/>
            <person name="Zhan B."/>
            <person name="Hotez P.J."/>
            <person name="Sternberg P.W."/>
            <person name="Dougall A."/>
            <person name="Gaze S.T."/>
            <person name="Mulvenna J."/>
            <person name="Sotillo J."/>
            <person name="Ranganathan S."/>
            <person name="Rabelo E.M."/>
            <person name="Wilson R.K."/>
            <person name="Felgner P.L."/>
            <person name="Bethony J."/>
            <person name="Hawdon J.M."/>
            <person name="Gasser R.B."/>
            <person name="Loukas A."/>
            <person name="Mitreva M."/>
        </authorList>
    </citation>
    <scope>NUCLEOTIDE SEQUENCE [LARGE SCALE GENOMIC DNA]</scope>
</reference>
<dbReference type="InterPro" id="IPR054060">
    <property type="entry name" value="TLN1-like_RS"/>
</dbReference>
<evidence type="ECO:0000313" key="8">
    <source>
        <dbReference type="Proteomes" id="UP000053676"/>
    </source>
</evidence>
<dbReference type="Pfam" id="PF21896">
    <property type="entry name" value="Talin_IBS2B"/>
    <property type="match status" value="3"/>
</dbReference>
<dbReference type="GO" id="GO:0005925">
    <property type="term" value="C:focal adhesion"/>
    <property type="evidence" value="ECO:0007669"/>
    <property type="project" value="InterPro"/>
</dbReference>
<dbReference type="Gene3D" id="1.20.1420.10">
    <property type="entry name" value="Talin, central domain"/>
    <property type="match status" value="8"/>
</dbReference>
<evidence type="ECO:0000313" key="7">
    <source>
        <dbReference type="EMBL" id="ETN81894.1"/>
    </source>
</evidence>
<dbReference type="Pfam" id="PF00373">
    <property type="entry name" value="FERM_M"/>
    <property type="match status" value="1"/>
</dbReference>
<dbReference type="SUPFAM" id="SSF47031">
    <property type="entry name" value="Second domain of FERM"/>
    <property type="match status" value="1"/>
</dbReference>
<evidence type="ECO:0000259" key="5">
    <source>
        <dbReference type="PROSITE" id="PS50057"/>
    </source>
</evidence>
<dbReference type="FunFam" id="1.20.1410.10:FF:000001">
    <property type="entry name" value="Talin 2"/>
    <property type="match status" value="1"/>
</dbReference>
<dbReference type="InterPro" id="IPR019747">
    <property type="entry name" value="FERM_CS"/>
</dbReference>
<dbReference type="SMART" id="SM00295">
    <property type="entry name" value="B41"/>
    <property type="match status" value="1"/>
</dbReference>
<dbReference type="Pfam" id="PF21692">
    <property type="entry name" value="Talin_R4"/>
    <property type="match status" value="1"/>
</dbReference>
<dbReference type="InterPro" id="IPR032425">
    <property type="entry name" value="FERM_f0"/>
</dbReference>
<dbReference type="PROSITE" id="PS00661">
    <property type="entry name" value="FERM_2"/>
    <property type="match status" value="1"/>
</dbReference>
<sequence length="2231" mass="244034">MVISELISTKIQIVGACDAKEYGLMRIVDDPTKCAWLANGHSLEHYLIRHQDTVEYRRKIRLLKVRMLDGSVKTIPVDESHPVGQLMVGVCTKIGISNYEEYSLVRATEPDSRGSMMNLKDERSRIADGDTRKGMMGTLGRKKEQKLEQLRQKLHTDEEMAWVDHSKTLREQGISEDETLLLRRKYFFSDTNVDSRDPVQLNLLYVQCRDGILRSLHPVTKEIACDLGALQCQIEYGDFPENKPKFYIEGRDFLPKEYAKSKENEKKIVQRYKELTGTSDLDAKSKYVHLCRGLKTYGVTFFLVKEKLCGKNKLVPRLLGVNKECVMRVDEKTKDVLKEWPLEQDFGDYQDGYYSVQTSDGEKIGQLIAGYIDIIIKKKSMRDHLGIEGDEGSTMLEDVVAPAKATLVAHGQIGAGQHAQDGHVALRGVLRTPQQQPQPYGYGINGAQYGAVSGEIQSQSLARAQRLRILDTYEHPQRALVGTIEATIKSVAEAEEELEREPHIELPRFHDDYSRRKWVDEQVIINKENVNERLAAMGAATAQVVQWTAVQEEYDDRVGTAIATIGSNLPDVGRNVRDLAHFMPERRRDDLVEATRKLCGAFGDFLHAVNPEHEEKRTTVLAAAGRVGDFSQQVINTMDEPTHEQSYFHDHLVQKAKNVATSTAQLVLRAKTISADCDEPVLQEKVIHSATQCAFATSQLVACARVVAPTIESNACQEQLTSAAKQVSHAVTELLHDAEYACERSHTDGRQSLGDIHDAARQVTHALDSLLEHVKTSPKITKTTEEEQYNEVLRTTHKLIAHQGPSEDLTREAKKVIRHSQILMEQFEHEAHERPEHKDRLLAAARRVATATSDMIDATRECESRPTEAESEMALRNAAERLVTVTNETTSEQQAKHIMEKLEQAARQTAYEATQTIAAANAAKELIKTKTTVENLVYECTETAEHVPRLITSIRESQQSKTASEKFRAQSRLIRDAHQILSPATRLVEVARTSVAHVSEPHIASNLQQTSNGLSTNLAELRTALNAAQQLNFSQQLIHSEELIRELDQELIEVHKAAQLKQLSPPHGVTSQSATSHLMSSARQVGSSIAQLVSAATTKDEHHIGASAVEAAQSLRAFTTGVTEVVSTRTDVQLDSFIVSSRSVVHDSGRVFDRVREHATPAVLTDAAKQGIRHLTEHANVPVNSSSYFGCLDIITEQSRHLGESMTGIARNAKAIDTRALCTSVRQSADAVCSLAESASQAAYLIGIAHPKSVRGETAIIDASRVRRSGMLVRQVCERIEQQNYTQEQIIDDATVVAKHTSNLANMCREASEKSQNVNVKKEFINCAGKVAAGTAKLITAVKQLDSRPSAEAREICTMAAQTLRAATEQLESYVDNPDFAGMPARISPSGRDAQIPVLTSTRQMLDASCEMISTAKHLAIAPMDAPTWQRLADNSKELIVDVERSSLDMSGAQSQASSTATEKRIHQSILCTAQALAEKVDELRTAAVSKGEALPHCVEAHWETVQPLAASACEAAAIARDSRQQAELFDKCRTVVEAELQMMYACRDAAGNPKATEAHARVDEAAAQLKDALDDIRSTVSAISSEQGVIQGMVETISHSIAGTDMIHVATQGASFADAQTKISAYLEEIRRTATDMPYAEPQTLGNMALNMSEKYRLLAEEARQAVAVLPSPSLAQKLKVAVQKLGTSCIDTVKVAGQRRAHPADERTHRELTDNSRVVVERVNEVLASLHEGSKGTQACINAANTVSGIIGDLDTTILFATSGSLNVLVIHAVRDVAASLSALIQATKNASGRSLHDPAMGHLKEAAKTMVSNVTSLLKIVKTVEDKTQQGTRALEAAIDAIGIEIKSYDHETGEGTSGPSGATPEHLARATKRVTDATTRLAGAAQTLQQSDVIAAANLARAAVSELLIVSRAAAADAESAEARYRTLDSGREVAAQVRGLLVALHTVLARNADQSSRQLLLEASRGVAKAVKDLIGCSELLKGDTWADHADPTIIAENELMGAASSIEAAAVKLAELRPRVQPTKTDENLAFDEQILSAAKSITAAVQTLVKAASSAQRELIAQGRLDSHPQQHSEDYQWSEGLISAARFVVAAVHQLCEAANALVQGQASEEKLISAAKQVAASTAQLLVACNVKADMDSQARRRLQGAGHAVKTATERLVSSARQNVVEDERNIVISDRLVSGIAQVMDAQEQVLRKEKELVHARERLANLNKARYERGVSPEE</sequence>
<comment type="subcellular location">
    <subcellularLocation>
        <location evidence="1">Cytoplasm</location>
        <location evidence="1">Cytoskeleton</location>
    </subcellularLocation>
</comment>
<dbReference type="Proteomes" id="UP000053676">
    <property type="component" value="Unassembled WGS sequence"/>
</dbReference>
<dbReference type="FunFam" id="2.30.29.30:FF:000028">
    <property type="entry name" value="Talin 2"/>
    <property type="match status" value="1"/>
</dbReference>
<dbReference type="SUPFAM" id="SSF109885">
    <property type="entry name" value="I/LWEQ domain"/>
    <property type="match status" value="5"/>
</dbReference>
<dbReference type="GO" id="GO:0005200">
    <property type="term" value="F:structural constituent of cytoskeleton"/>
    <property type="evidence" value="ECO:0007669"/>
    <property type="project" value="InterPro"/>
</dbReference>
<dbReference type="GO" id="GO:0098609">
    <property type="term" value="P:cell-cell adhesion"/>
    <property type="evidence" value="ECO:0007669"/>
    <property type="project" value="TreeGrafter"/>
</dbReference>
<feature type="coiled-coil region" evidence="4">
    <location>
        <begin position="2194"/>
        <end position="2221"/>
    </location>
</feature>